<dbReference type="EMBL" id="JQ815363">
    <property type="protein sequence ID" value="AFJ20429.1"/>
    <property type="molecule type" value="Genomic_DNA"/>
</dbReference>
<dbReference type="Proteomes" id="UP000118426">
    <property type="component" value="Segment"/>
</dbReference>
<organism evidence="1 2">
    <name type="scientific">Cyprinid herpesvirus 1</name>
    <dbReference type="NCBI Taxonomy" id="317858"/>
    <lineage>
        <taxon>Viruses</taxon>
        <taxon>Duplodnaviria</taxon>
        <taxon>Heunggongvirae</taxon>
        <taxon>Peploviricota</taxon>
        <taxon>Herviviricetes</taxon>
        <taxon>Herpesvirales</taxon>
        <taxon>Alloherpesviridae</taxon>
        <taxon>Cyvirus</taxon>
        <taxon>Cyvirus cyprinidallo1</taxon>
    </lineage>
</organism>
<dbReference type="KEGG" id="vg:14011282"/>
<sequence>MGKFEWIALGALATFLLMRRAKKALERRLSSMAVDLMFDTLNRVVLPALDPANQGPIERRDLELAVEFAAAVVRDREDEIGRELRTLM</sequence>
<evidence type="ECO:0000313" key="2">
    <source>
        <dbReference type="Proteomes" id="UP000118426"/>
    </source>
</evidence>
<proteinExistence type="predicted"/>
<protein>
    <submittedName>
        <fullName evidence="1">Protein ORF142</fullName>
    </submittedName>
</protein>
<name>K7PBE3_9VIRU</name>
<gene>
    <name evidence="1" type="ORF">CyHV1_ORF142</name>
</gene>
<dbReference type="RefSeq" id="YP_007003795.1">
    <property type="nucleotide sequence ID" value="NC_019491.1"/>
</dbReference>
<keyword evidence="2" id="KW-1185">Reference proteome</keyword>
<evidence type="ECO:0000313" key="1">
    <source>
        <dbReference type="EMBL" id="AFJ20429.1"/>
    </source>
</evidence>
<accession>K7PBE3</accession>
<dbReference type="GeneID" id="14011282"/>
<reference evidence="1 2" key="1">
    <citation type="journal article" date="2013" name="J. Virol.">
        <title>Comparative genomics of carp herpesviruses.</title>
        <authorList>
            <person name="Davison A.J."/>
            <person name="Kurobe T."/>
            <person name="Gatherer D."/>
            <person name="Cunningham C."/>
            <person name="Korf I."/>
            <person name="Fukuda H."/>
            <person name="Hedrick R.P."/>
            <person name="Waltzek T.B."/>
        </authorList>
    </citation>
    <scope>NUCLEOTIDE SEQUENCE [LARGE SCALE GENOMIC DNA]</scope>
    <source>
        <strain evidence="1">NG-J1</strain>
    </source>
</reference>